<sequence length="394" mass="42570">MPRTIFTVPLVLTVLLASACGSQGTQSSIDIDRLDTGNFATSPIDIETLRTPTSGVVREAIRIGEATPLAMEYDARFGYAPIQPARSNRVTLEEPPYFNGTGIESKQFAVEVPGLVAGWRMYANRRDELGQGRSIETFTLRFKDSHLAKNAAEKLMLRSEGEVFDGFEDHPGVLAKITQTDSLGVTTLRAFHAVNDMLVAILISDPVSRPFDPIENTQIVQRYLDRQLALLKEFTATPIADLDKLPLDTEGLLAKTLRRDPPRPGAAVYPAHAALGLAERPAALSAAFADSGVDYVAISGATIYRARDEAAAARLIVALEKGAFNARGLVDAAGPENLPVAHCYELDPNLEMTGVNSPRCIAPVGRYAISVVGANLQEVRQRISAQYKLLAITG</sequence>
<dbReference type="InterPro" id="IPR056463">
    <property type="entry name" value="DUF7373_C"/>
</dbReference>
<reference evidence="4 5" key="1">
    <citation type="journal article" date="2014" name="BMC Genomics">
        <title>Genome based analysis of type-I polyketide synthase and nonribosomal peptide synthetase gene clusters in seven strains of five representative Nocardia species.</title>
        <authorList>
            <person name="Komaki H."/>
            <person name="Ichikawa N."/>
            <person name="Hosoyama A."/>
            <person name="Takahashi-Nakaguchi A."/>
            <person name="Matsuzawa T."/>
            <person name="Suzuki K."/>
            <person name="Fujita N."/>
            <person name="Gonoi T."/>
        </authorList>
    </citation>
    <scope>NUCLEOTIDE SEQUENCE [LARGE SCALE GENOMIC DNA]</scope>
    <source>
        <strain evidence="4 5">NBRC 15531</strain>
    </source>
</reference>
<feature type="domain" description="DUF7373" evidence="2">
    <location>
        <begin position="48"/>
        <end position="247"/>
    </location>
</feature>
<name>U5EJW4_NOCAS</name>
<dbReference type="AlphaFoldDB" id="U5EJW4"/>
<dbReference type="Pfam" id="PF24092">
    <property type="entry name" value="DUF7373_C"/>
    <property type="match status" value="1"/>
</dbReference>
<evidence type="ECO:0000313" key="5">
    <source>
        <dbReference type="Proteomes" id="UP000017048"/>
    </source>
</evidence>
<accession>U5EJW4</accession>
<dbReference type="EMBL" id="BAFO02000035">
    <property type="protein sequence ID" value="GAD87565.1"/>
    <property type="molecule type" value="Genomic_DNA"/>
</dbReference>
<dbReference type="PROSITE" id="PS51257">
    <property type="entry name" value="PROKAR_LIPOPROTEIN"/>
    <property type="match status" value="1"/>
</dbReference>
<feature type="domain" description="DUF7373" evidence="3">
    <location>
        <begin position="253"/>
        <end position="391"/>
    </location>
</feature>
<protein>
    <submittedName>
        <fullName evidence="4">Uncharacterized protein</fullName>
    </submittedName>
</protein>
<feature type="chain" id="PRO_5004659383" evidence="1">
    <location>
        <begin position="20"/>
        <end position="394"/>
    </location>
</feature>
<keyword evidence="5" id="KW-1185">Reference proteome</keyword>
<feature type="signal peptide" evidence="1">
    <location>
        <begin position="1"/>
        <end position="19"/>
    </location>
</feature>
<evidence type="ECO:0000259" key="3">
    <source>
        <dbReference type="Pfam" id="PF24092"/>
    </source>
</evidence>
<evidence type="ECO:0000256" key="1">
    <source>
        <dbReference type="SAM" id="SignalP"/>
    </source>
</evidence>
<proteinExistence type="predicted"/>
<dbReference type="STRING" id="1824.SAMN05444423_103289"/>
<gene>
    <name evidence="4" type="ORF">NCAST_35_00880</name>
</gene>
<dbReference type="Pfam" id="PF24088">
    <property type="entry name" value="DUF7373"/>
    <property type="match status" value="1"/>
</dbReference>
<evidence type="ECO:0000259" key="2">
    <source>
        <dbReference type="Pfam" id="PF24088"/>
    </source>
</evidence>
<dbReference type="InterPro" id="IPR055797">
    <property type="entry name" value="DUF7373"/>
</dbReference>
<organism evidence="4 5">
    <name type="scientific">Nocardia asteroides NBRC 15531</name>
    <dbReference type="NCBI Taxonomy" id="1110697"/>
    <lineage>
        <taxon>Bacteria</taxon>
        <taxon>Bacillati</taxon>
        <taxon>Actinomycetota</taxon>
        <taxon>Actinomycetes</taxon>
        <taxon>Mycobacteriales</taxon>
        <taxon>Nocardiaceae</taxon>
        <taxon>Nocardia</taxon>
    </lineage>
</organism>
<evidence type="ECO:0000313" key="4">
    <source>
        <dbReference type="EMBL" id="GAD87565.1"/>
    </source>
</evidence>
<dbReference type="eggNOG" id="ENOG5030226">
    <property type="taxonomic scope" value="Bacteria"/>
</dbReference>
<keyword evidence="1" id="KW-0732">Signal</keyword>
<dbReference type="Proteomes" id="UP000017048">
    <property type="component" value="Unassembled WGS sequence"/>
</dbReference>
<comment type="caution">
    <text evidence="4">The sequence shown here is derived from an EMBL/GenBank/DDBJ whole genome shotgun (WGS) entry which is preliminary data.</text>
</comment>